<evidence type="ECO:0000256" key="2">
    <source>
        <dbReference type="ARBA" id="ARBA00004613"/>
    </source>
</evidence>
<evidence type="ECO:0000256" key="7">
    <source>
        <dbReference type="ARBA" id="ARBA00022729"/>
    </source>
</evidence>
<evidence type="ECO:0000256" key="9">
    <source>
        <dbReference type="ARBA" id="ARBA00023180"/>
    </source>
</evidence>
<evidence type="ECO:0000256" key="11">
    <source>
        <dbReference type="ARBA" id="ARBA00023295"/>
    </source>
</evidence>
<dbReference type="GO" id="GO:0009251">
    <property type="term" value="P:glucan catabolic process"/>
    <property type="evidence" value="ECO:0007669"/>
    <property type="project" value="TreeGrafter"/>
</dbReference>
<comment type="function">
    <text evidence="13">Beta-glucosidases are one of a number of cellulolytic enzymes involved in the degradation of cellulosic biomass. Catalyzes the last step releasing glucose from the inhibitory cellobiose.</text>
</comment>
<dbReference type="PANTHER" id="PTHR42715:SF12">
    <property type="entry name" value="BETA-GLUCOSIDASE G-RELATED"/>
    <property type="match status" value="1"/>
</dbReference>
<dbReference type="PANTHER" id="PTHR42715">
    <property type="entry name" value="BETA-GLUCOSIDASE"/>
    <property type="match status" value="1"/>
</dbReference>
<dbReference type="PRINTS" id="PR00133">
    <property type="entry name" value="GLHYDRLASE3"/>
</dbReference>
<comment type="similarity">
    <text evidence="4">Belongs to the glycosyl hydrolase 3 family.</text>
</comment>
<comment type="caution">
    <text evidence="19">The sequence shown here is derived from an EMBL/GenBank/DDBJ whole genome shotgun (WGS) entry which is preliminary data.</text>
</comment>
<dbReference type="InterPro" id="IPR036881">
    <property type="entry name" value="Glyco_hydro_3_C_sf"/>
</dbReference>
<evidence type="ECO:0000256" key="17">
    <source>
        <dbReference type="ARBA" id="ARBA00041808"/>
    </source>
</evidence>
<keyword evidence="10" id="KW-0119">Carbohydrate metabolism</keyword>
<dbReference type="Gene3D" id="2.60.40.10">
    <property type="entry name" value="Immunoglobulins"/>
    <property type="match status" value="1"/>
</dbReference>
<keyword evidence="7" id="KW-0732">Signal</keyword>
<evidence type="ECO:0000256" key="5">
    <source>
        <dbReference type="ARBA" id="ARBA00012744"/>
    </source>
</evidence>
<evidence type="ECO:0000256" key="1">
    <source>
        <dbReference type="ARBA" id="ARBA00000448"/>
    </source>
</evidence>
<dbReference type="Proteomes" id="UP000558688">
    <property type="component" value="Unassembled WGS sequence"/>
</dbReference>
<dbReference type="Pfam" id="PF01915">
    <property type="entry name" value="Glyco_hydro_3_C"/>
    <property type="match status" value="1"/>
</dbReference>
<evidence type="ECO:0000313" key="19">
    <source>
        <dbReference type="EMBL" id="KAF5258552.1"/>
    </source>
</evidence>
<evidence type="ECO:0000259" key="18">
    <source>
        <dbReference type="SMART" id="SM01217"/>
    </source>
</evidence>
<evidence type="ECO:0000256" key="4">
    <source>
        <dbReference type="ARBA" id="ARBA00005336"/>
    </source>
</evidence>
<dbReference type="Pfam" id="PF00933">
    <property type="entry name" value="Glyco_hydro_3"/>
    <property type="match status" value="1"/>
</dbReference>
<evidence type="ECO:0000256" key="15">
    <source>
        <dbReference type="ARBA" id="ARBA00041276"/>
    </source>
</evidence>
<dbReference type="InterPro" id="IPR017853">
    <property type="entry name" value="GH"/>
</dbReference>
<evidence type="ECO:0000256" key="8">
    <source>
        <dbReference type="ARBA" id="ARBA00022801"/>
    </source>
</evidence>
<comment type="subcellular location">
    <subcellularLocation>
        <location evidence="2">Secreted</location>
    </subcellularLocation>
</comment>
<dbReference type="InterPro" id="IPR002772">
    <property type="entry name" value="Glyco_hydro_3_C"/>
</dbReference>
<comment type="catalytic activity">
    <reaction evidence="1">
        <text>Hydrolysis of terminal, non-reducing beta-D-glucosyl residues with release of beta-D-glucose.</text>
        <dbReference type="EC" id="3.2.1.21"/>
    </reaction>
</comment>
<keyword evidence="11" id="KW-0326">Glycosidase</keyword>
<dbReference type="InterPro" id="IPR036962">
    <property type="entry name" value="Glyco_hydro_3_N_sf"/>
</dbReference>
<dbReference type="InterPro" id="IPR001764">
    <property type="entry name" value="Glyco_hydro_3_N"/>
</dbReference>
<gene>
    <name evidence="19" type="ORF">FOXYS1_10866</name>
</gene>
<feature type="domain" description="Fibronectin type III-like" evidence="18">
    <location>
        <begin position="732"/>
        <end position="804"/>
    </location>
</feature>
<proteinExistence type="inferred from homology"/>
<name>A0A8H5A461_FUSOX</name>
<dbReference type="InterPro" id="IPR026891">
    <property type="entry name" value="Fn3-like"/>
</dbReference>
<accession>A0A8H5A461</accession>
<dbReference type="SUPFAM" id="SSF52279">
    <property type="entry name" value="Beta-D-glucan exohydrolase, C-terminal domain"/>
    <property type="match status" value="1"/>
</dbReference>
<dbReference type="EC" id="3.2.1.21" evidence="5"/>
<evidence type="ECO:0000256" key="16">
    <source>
        <dbReference type="ARBA" id="ARBA00041601"/>
    </source>
</evidence>
<dbReference type="SMART" id="SM01217">
    <property type="entry name" value="Fn3_like"/>
    <property type="match status" value="1"/>
</dbReference>
<evidence type="ECO:0000313" key="20">
    <source>
        <dbReference type="Proteomes" id="UP000558688"/>
    </source>
</evidence>
<dbReference type="AlphaFoldDB" id="A0A8H5A461"/>
<organism evidence="19 20">
    <name type="scientific">Fusarium oxysporum</name>
    <name type="common">Fusarium vascular wilt</name>
    <dbReference type="NCBI Taxonomy" id="5507"/>
    <lineage>
        <taxon>Eukaryota</taxon>
        <taxon>Fungi</taxon>
        <taxon>Dikarya</taxon>
        <taxon>Ascomycota</taxon>
        <taxon>Pezizomycotina</taxon>
        <taxon>Sordariomycetes</taxon>
        <taxon>Hypocreomycetidae</taxon>
        <taxon>Hypocreales</taxon>
        <taxon>Nectriaceae</taxon>
        <taxon>Fusarium</taxon>
        <taxon>Fusarium oxysporum species complex</taxon>
    </lineage>
</organism>
<dbReference type="InterPro" id="IPR050288">
    <property type="entry name" value="Cellulose_deg_GH3"/>
</dbReference>
<keyword evidence="12" id="KW-0624">Polysaccharide degradation</keyword>
<dbReference type="SUPFAM" id="SSF51445">
    <property type="entry name" value="(Trans)glycosidases"/>
    <property type="match status" value="1"/>
</dbReference>
<evidence type="ECO:0000256" key="12">
    <source>
        <dbReference type="ARBA" id="ARBA00023326"/>
    </source>
</evidence>
<dbReference type="Gene3D" id="3.40.50.1700">
    <property type="entry name" value="Glycoside hydrolase family 3 C-terminal domain"/>
    <property type="match status" value="1"/>
</dbReference>
<evidence type="ECO:0000256" key="14">
    <source>
        <dbReference type="ARBA" id="ARBA00039579"/>
    </source>
</evidence>
<dbReference type="InterPro" id="IPR013783">
    <property type="entry name" value="Ig-like_fold"/>
</dbReference>
<keyword evidence="6" id="KW-0964">Secreted</keyword>
<evidence type="ECO:0000256" key="10">
    <source>
        <dbReference type="ARBA" id="ARBA00023277"/>
    </source>
</evidence>
<protein>
    <recommendedName>
        <fullName evidence="14">Probable beta-glucosidase G</fullName>
        <ecNumber evidence="5">3.2.1.21</ecNumber>
    </recommendedName>
    <alternativeName>
        <fullName evidence="15">Beta-D-glucoside glucohydrolase G</fullName>
    </alternativeName>
    <alternativeName>
        <fullName evidence="16">Cellobiase G</fullName>
    </alternativeName>
    <alternativeName>
        <fullName evidence="17">Gentiobiase G</fullName>
    </alternativeName>
</protein>
<evidence type="ECO:0000256" key="3">
    <source>
        <dbReference type="ARBA" id="ARBA00004987"/>
    </source>
</evidence>
<comment type="pathway">
    <text evidence="3">Glycan metabolism; cellulose degradation.</text>
</comment>
<dbReference type="GO" id="GO:0008422">
    <property type="term" value="F:beta-glucosidase activity"/>
    <property type="evidence" value="ECO:0007669"/>
    <property type="project" value="UniProtKB-EC"/>
</dbReference>
<evidence type="ECO:0000256" key="6">
    <source>
        <dbReference type="ARBA" id="ARBA00022525"/>
    </source>
</evidence>
<evidence type="ECO:0000256" key="13">
    <source>
        <dbReference type="ARBA" id="ARBA00024983"/>
    </source>
</evidence>
<keyword evidence="9" id="KW-0325">Glycoprotein</keyword>
<reference evidence="19" key="1">
    <citation type="submission" date="2020-02" db="EMBL/GenBank/DDBJ databases">
        <title>Identification and distribution of gene clusters putatively required for synthesis of sphingolipid metabolism inhibitors in phylogenetically diverse species of the filamentous fungus Fusarium.</title>
        <authorList>
            <person name="Kim H.-S."/>
            <person name="Busman M."/>
            <person name="Brown D.W."/>
            <person name="Divon H."/>
            <person name="Uhlig S."/>
            <person name="Proctor R.H."/>
        </authorList>
    </citation>
    <scope>NUCLEOTIDE SEQUENCE [LARGE SCALE GENOMIC DNA]</scope>
    <source>
        <strain evidence="19">NRRL 39464</strain>
    </source>
</reference>
<dbReference type="Gene3D" id="3.20.20.300">
    <property type="entry name" value="Glycoside hydrolase, family 3, N-terminal domain"/>
    <property type="match status" value="2"/>
</dbReference>
<sequence>MEAYNRALWKTGSDHGPAVSRVSDLFRAIKANTAHLSPFTAFAFKFETMARVQCLLALLASTHLAIARNGSHFKMIPVYPSPPMTGKNDDFKLTLEEKSSLVDGTDGPCGGNIAPIPRLSFKGICLQDSPLGVREADFVTTFPPGITAGASFDRAMIRERGLLMAEEFRAKGINIAWPVAGPLGRSALGRPLPCRHCCLGNNRRIYGAWRANHYQTLHRKRAETMRNPTMRKDGTVIQNSLSSNIDDRTMHELYMWPFADGIRAGADHAMCSYQLLNQTHACANSKALNGLLKGELGLQGSILSDWFATHSGVSSINAGLDLNMPGGWASPYFMNMSQYVENGDISEERLDDMVRRILTPYFRHKQNSPDYPALDLSLNEFKEQETAATGNTILLPATPEEIPMWNIGGTKNRDVRKDHGKFVRELGAAGAVLLKNDGALPFKAPKNIAVFGNDAADLSQGQFALNPIDPIGPEMGANTQGSGSGTGRFSYFVSPLQAIKERMGSDLVQYILDNKAIASNIGSIYPAPEACLVFVKSHIGEATDRETLGLDWDGNAIIDAVSQKCNNTIVTHTGGPNNTPWADNPNVTAIIAGHLPGQEIGHSIADILWGDLNPSGKLPYTIAHNESDFNASVVNLTGSTGIDSWQSAFTEGLYTDYQHFSESDIEPLYEFGFSLSYTTFSVKLGSVTKLVRNASPMPLNRPTQPGGNPALFEPLVKVTITVQNTGKLAGATVPHLYLSLPDSAPRGTPVKVLRGFDKTKKLSPNQSQKISFVLRRKDMSFWDVTKQDWLIPKGRFSIKVGFSSRDLPVEGSVVF</sequence>
<dbReference type="GO" id="GO:0005576">
    <property type="term" value="C:extracellular region"/>
    <property type="evidence" value="ECO:0007669"/>
    <property type="project" value="UniProtKB-SubCell"/>
</dbReference>
<keyword evidence="8" id="KW-0378">Hydrolase</keyword>
<dbReference type="Pfam" id="PF14310">
    <property type="entry name" value="Fn3-like"/>
    <property type="match status" value="1"/>
</dbReference>
<dbReference type="EMBL" id="JAAFOW010001969">
    <property type="protein sequence ID" value="KAF5258552.1"/>
    <property type="molecule type" value="Genomic_DNA"/>
</dbReference>